<dbReference type="PANTHER" id="PTHR33933:SF1">
    <property type="entry name" value="PROTEIN ADENYLYLTRANSFERASE MNTA-RELATED"/>
    <property type="match status" value="1"/>
</dbReference>
<dbReference type="InterPro" id="IPR036390">
    <property type="entry name" value="WH_DNA-bd_sf"/>
</dbReference>
<protein>
    <submittedName>
        <fullName evidence="2">Nucleotidyltransferase domain-containing protein</fullName>
    </submittedName>
</protein>
<proteinExistence type="predicted"/>
<dbReference type="CDD" id="cd05403">
    <property type="entry name" value="NT_KNTase_like"/>
    <property type="match status" value="1"/>
</dbReference>
<dbReference type="InterPro" id="IPR043519">
    <property type="entry name" value="NT_sf"/>
</dbReference>
<evidence type="ECO:0000313" key="2">
    <source>
        <dbReference type="EMBL" id="MBT1541101.1"/>
    </source>
</evidence>
<dbReference type="Proteomes" id="UP000709437">
    <property type="component" value="Unassembled WGS sequence"/>
</dbReference>
<dbReference type="AlphaFoldDB" id="A0A9Q2ZJV3"/>
<evidence type="ECO:0000259" key="1">
    <source>
        <dbReference type="Pfam" id="PF01909"/>
    </source>
</evidence>
<accession>A0A9Q2ZJV3</accession>
<name>A0A9Q2ZJV3_9MICO</name>
<dbReference type="SUPFAM" id="SSF81301">
    <property type="entry name" value="Nucleotidyltransferase"/>
    <property type="match status" value="1"/>
</dbReference>
<dbReference type="InterPro" id="IPR052548">
    <property type="entry name" value="Type_VII_TA_antitoxin"/>
</dbReference>
<organism evidence="2 3">
    <name type="scientific">Curtobacterium flaccumfaciens pv. flaccumfaciens</name>
    <dbReference type="NCBI Taxonomy" id="138532"/>
    <lineage>
        <taxon>Bacteria</taxon>
        <taxon>Bacillati</taxon>
        <taxon>Actinomycetota</taxon>
        <taxon>Actinomycetes</taxon>
        <taxon>Micrococcales</taxon>
        <taxon>Microbacteriaceae</taxon>
        <taxon>Curtobacterium</taxon>
    </lineage>
</organism>
<dbReference type="GO" id="GO:0016779">
    <property type="term" value="F:nucleotidyltransferase activity"/>
    <property type="evidence" value="ECO:0007669"/>
    <property type="project" value="InterPro"/>
</dbReference>
<feature type="domain" description="Polymerase nucleotidyl transferase" evidence="1">
    <location>
        <begin position="107"/>
        <end position="140"/>
    </location>
</feature>
<dbReference type="RefSeq" id="WP_214562473.1">
    <property type="nucleotide sequence ID" value="NZ_JAHEWX010000004.1"/>
</dbReference>
<comment type="caution">
    <text evidence="2">The sequence shown here is derived from an EMBL/GenBank/DDBJ whole genome shotgun (WGS) entry which is preliminary data.</text>
</comment>
<reference evidence="2" key="1">
    <citation type="submission" date="2021-05" db="EMBL/GenBank/DDBJ databases">
        <title>Whole genome sequence of Curtobacterium flaccumfaciens pv. flaccumfaciens strain CFBP 3417.</title>
        <authorList>
            <person name="Osdaghi E."/>
            <person name="Taghouti G."/>
            <person name="Portier P."/>
            <person name="Fazliarab A."/>
            <person name="Taghavi S.M."/>
            <person name="Briand M."/>
            <person name="Le-Saux M."/>
            <person name="Jacques M.-A."/>
        </authorList>
    </citation>
    <scope>NUCLEOTIDE SEQUENCE</scope>
    <source>
        <strain evidence="2">CFBP 3417</strain>
    </source>
</reference>
<dbReference type="EMBL" id="JAHEWX010000004">
    <property type="protein sequence ID" value="MBT1541101.1"/>
    <property type="molecule type" value="Genomic_DNA"/>
</dbReference>
<dbReference type="Pfam" id="PF01909">
    <property type="entry name" value="NTP_transf_2"/>
    <property type="match status" value="1"/>
</dbReference>
<sequence length="203" mass="22065">MQLQSPFAALSSGLDGDVLMVLSGLSDRPFTVSAVQRLVPGGRSRNGVKKVLDRLTEQGIVVFDDIGGVSTYALNRDHLLASAVLEVAGARTRFLDRVRGEIASIPVRYAALFGSAARGAMRPDSDIDLFFAVDAVSRTEAEDRIYDLTVAVHRWTGNQVNPIVYDVSGVTFDDPLIGSIASESIPLVEDRRWLQAHLRKAAR</sequence>
<dbReference type="Gene3D" id="3.30.460.10">
    <property type="entry name" value="Beta Polymerase, domain 2"/>
    <property type="match status" value="1"/>
</dbReference>
<gene>
    <name evidence="2" type="ORF">KK103_04945</name>
</gene>
<dbReference type="InterPro" id="IPR002934">
    <property type="entry name" value="Polymerase_NTP_transf_dom"/>
</dbReference>
<evidence type="ECO:0000313" key="3">
    <source>
        <dbReference type="Proteomes" id="UP000709437"/>
    </source>
</evidence>
<dbReference type="PANTHER" id="PTHR33933">
    <property type="entry name" value="NUCLEOTIDYLTRANSFERASE"/>
    <property type="match status" value="1"/>
</dbReference>
<dbReference type="SUPFAM" id="SSF46785">
    <property type="entry name" value="Winged helix' DNA-binding domain"/>
    <property type="match status" value="1"/>
</dbReference>